<evidence type="ECO:0000313" key="1">
    <source>
        <dbReference type="EMBL" id="KRK86626.1"/>
    </source>
</evidence>
<dbReference type="SUPFAM" id="SSF51197">
    <property type="entry name" value="Clavaminate synthase-like"/>
    <property type="match status" value="1"/>
</dbReference>
<dbReference type="PANTHER" id="PTHR34986">
    <property type="entry name" value="EVOLVED BETA-GALACTOSIDASE SUBUNIT BETA"/>
    <property type="match status" value="1"/>
</dbReference>
<comment type="caution">
    <text evidence="1">The sequence shown here is derived from an EMBL/GenBank/DDBJ whole genome shotgun (WGS) entry which is preliminary data.</text>
</comment>
<dbReference type="PANTHER" id="PTHR34986:SF1">
    <property type="entry name" value="PROTEIN YIAL"/>
    <property type="match status" value="1"/>
</dbReference>
<dbReference type="PATRIC" id="fig|1423808.3.peg.1907"/>
<dbReference type="Gene3D" id="2.60.120.370">
    <property type="entry name" value="YhcH/YjgK/YiaL"/>
    <property type="match status" value="1"/>
</dbReference>
<dbReference type="NCBIfam" id="TIGR00022">
    <property type="entry name" value="YhcH/YjgK/YiaL family protein"/>
    <property type="match status" value="1"/>
</dbReference>
<name>A0A0R1L3K3_9LACO</name>
<dbReference type="OrthoDB" id="9792756at2"/>
<dbReference type="EMBL" id="AZEA01000037">
    <property type="protein sequence ID" value="KRK86626.1"/>
    <property type="molecule type" value="Genomic_DNA"/>
</dbReference>
<dbReference type="Proteomes" id="UP000051581">
    <property type="component" value="Unassembled WGS sequence"/>
</dbReference>
<sequence>MEFGNSKDHKYNAVIQERIQTALDWLDARSTEELLAEPIGNKEIAEGVELRFQSYDTREYATMNYETHREHIDIHYMIKGAEWVRWADAGTADPVSEYDPEVEIQFFGHPKTPHGKALLTDRHYAIFYPADLHAAHGVVDGKVSHNRKLCVKISTKVN</sequence>
<dbReference type="AlphaFoldDB" id="A0A0R1L3K3"/>
<protein>
    <submittedName>
        <fullName evidence="1">Beta-D-galactosidase</fullName>
    </submittedName>
</protein>
<keyword evidence="2" id="KW-1185">Reference proteome</keyword>
<gene>
    <name evidence="1" type="ORF">FD17_GL001882</name>
</gene>
<evidence type="ECO:0000313" key="2">
    <source>
        <dbReference type="Proteomes" id="UP000051581"/>
    </source>
</evidence>
<accession>A0A0R1L3K3</accession>
<proteinExistence type="predicted"/>
<dbReference type="InterPro" id="IPR037012">
    <property type="entry name" value="NanQ/TabA/YiaL_sf"/>
</dbReference>
<dbReference type="InterPro" id="IPR004375">
    <property type="entry name" value="NanQ/TabA/YiaL"/>
</dbReference>
<organism evidence="1 2">
    <name type="scientific">Lentilactobacillus sunkii DSM 19904</name>
    <dbReference type="NCBI Taxonomy" id="1423808"/>
    <lineage>
        <taxon>Bacteria</taxon>
        <taxon>Bacillati</taxon>
        <taxon>Bacillota</taxon>
        <taxon>Bacilli</taxon>
        <taxon>Lactobacillales</taxon>
        <taxon>Lactobacillaceae</taxon>
        <taxon>Lentilactobacillus</taxon>
    </lineage>
</organism>
<reference evidence="1 2" key="1">
    <citation type="journal article" date="2015" name="Genome Announc.">
        <title>Expanding the biotechnology potential of lactobacilli through comparative genomics of 213 strains and associated genera.</title>
        <authorList>
            <person name="Sun Z."/>
            <person name="Harris H.M."/>
            <person name="McCann A."/>
            <person name="Guo C."/>
            <person name="Argimon S."/>
            <person name="Zhang W."/>
            <person name="Yang X."/>
            <person name="Jeffery I.B."/>
            <person name="Cooney J.C."/>
            <person name="Kagawa T.F."/>
            <person name="Liu W."/>
            <person name="Song Y."/>
            <person name="Salvetti E."/>
            <person name="Wrobel A."/>
            <person name="Rasinkangas P."/>
            <person name="Parkhill J."/>
            <person name="Rea M.C."/>
            <person name="O'Sullivan O."/>
            <person name="Ritari J."/>
            <person name="Douillard F.P."/>
            <person name="Paul Ross R."/>
            <person name="Yang R."/>
            <person name="Briner A.E."/>
            <person name="Felis G.E."/>
            <person name="de Vos W.M."/>
            <person name="Barrangou R."/>
            <person name="Klaenhammer T.R."/>
            <person name="Caufield P.W."/>
            <person name="Cui Y."/>
            <person name="Zhang H."/>
            <person name="O'Toole P.W."/>
        </authorList>
    </citation>
    <scope>NUCLEOTIDE SEQUENCE [LARGE SCALE GENOMIC DNA]</scope>
    <source>
        <strain evidence="1 2">DSM 19904</strain>
    </source>
</reference>
<dbReference type="Pfam" id="PF04074">
    <property type="entry name" value="DUF386"/>
    <property type="match status" value="1"/>
</dbReference>
<dbReference type="RefSeq" id="WP_057826474.1">
    <property type="nucleotide sequence ID" value="NZ_AZEA01000037.1"/>
</dbReference>
<dbReference type="GO" id="GO:0005829">
    <property type="term" value="C:cytosol"/>
    <property type="evidence" value="ECO:0007669"/>
    <property type="project" value="TreeGrafter"/>
</dbReference>